<keyword evidence="1" id="KW-0472">Membrane</keyword>
<evidence type="ECO:0000256" key="1">
    <source>
        <dbReference type="SAM" id="Phobius"/>
    </source>
</evidence>
<dbReference type="Proteomes" id="UP000215002">
    <property type="component" value="Chromosome"/>
</dbReference>
<protein>
    <submittedName>
        <fullName evidence="2">Uncharacterized protein</fullName>
    </submittedName>
</protein>
<keyword evidence="3" id="KW-1185">Reference proteome</keyword>
<name>A0A223NRU7_9SPHI</name>
<dbReference type="EMBL" id="CP022743">
    <property type="protein sequence ID" value="ASU32612.1"/>
    <property type="molecule type" value="Genomic_DNA"/>
</dbReference>
<proteinExistence type="predicted"/>
<evidence type="ECO:0000313" key="3">
    <source>
        <dbReference type="Proteomes" id="UP000215002"/>
    </source>
</evidence>
<gene>
    <name evidence="2" type="ORF">MuYL_0710</name>
</gene>
<keyword evidence="1" id="KW-0812">Transmembrane</keyword>
<evidence type="ECO:0000313" key="2">
    <source>
        <dbReference type="EMBL" id="ASU32612.1"/>
    </source>
</evidence>
<feature type="transmembrane region" description="Helical" evidence="1">
    <location>
        <begin position="12"/>
        <end position="31"/>
    </location>
</feature>
<dbReference type="KEGG" id="muc:MuYL_0710"/>
<organism evidence="2 3">
    <name type="scientific">Mucilaginibacter xinganensis</name>
    <dbReference type="NCBI Taxonomy" id="1234841"/>
    <lineage>
        <taxon>Bacteria</taxon>
        <taxon>Pseudomonadati</taxon>
        <taxon>Bacteroidota</taxon>
        <taxon>Sphingobacteriia</taxon>
        <taxon>Sphingobacteriales</taxon>
        <taxon>Sphingobacteriaceae</taxon>
        <taxon>Mucilaginibacter</taxon>
    </lineage>
</organism>
<dbReference type="AlphaFoldDB" id="A0A223NRU7"/>
<reference evidence="2 3" key="1">
    <citation type="submission" date="2017-08" db="EMBL/GenBank/DDBJ databases">
        <title>Complete genome sequence of Mucilaginibacter sp. strain BJC16-A31.</title>
        <authorList>
            <consortium name="Henan University of Science and Technology"/>
            <person name="You X."/>
        </authorList>
    </citation>
    <scope>NUCLEOTIDE SEQUENCE [LARGE SCALE GENOMIC DNA]</scope>
    <source>
        <strain evidence="2 3">BJC16-A31</strain>
    </source>
</reference>
<sequence>MINKNLENNKAYHYDSVIIIMIGFNLSIFLISDLAGYLLPFKTCCPATA</sequence>
<accession>A0A223NRU7</accession>
<keyword evidence="1" id="KW-1133">Transmembrane helix</keyword>